<accession>A0A848E9V4</accession>
<dbReference type="Proteomes" id="UP000548582">
    <property type="component" value="Unassembled WGS sequence"/>
</dbReference>
<comment type="caution">
    <text evidence="2">The sequence shown here is derived from an EMBL/GenBank/DDBJ whole genome shotgun (WGS) entry which is preliminary data.</text>
</comment>
<protein>
    <submittedName>
        <fullName evidence="2">Uncharacterized protein</fullName>
    </submittedName>
</protein>
<name>A0A848E9V4_9PROT</name>
<keyword evidence="1" id="KW-0732">Signal</keyword>
<evidence type="ECO:0000256" key="1">
    <source>
        <dbReference type="SAM" id="SignalP"/>
    </source>
</evidence>
<keyword evidence="3" id="KW-1185">Reference proteome</keyword>
<dbReference type="RefSeq" id="WP_170053471.1">
    <property type="nucleotide sequence ID" value="NZ_JABBKX010000002.1"/>
</dbReference>
<feature type="chain" id="PRO_5032336905" evidence="1">
    <location>
        <begin position="28"/>
        <end position="87"/>
    </location>
</feature>
<reference evidence="2 3" key="1">
    <citation type="submission" date="2020-03" db="EMBL/GenBank/DDBJ databases">
        <authorList>
            <person name="Sun Q."/>
        </authorList>
    </citation>
    <scope>NUCLEOTIDE SEQUENCE [LARGE SCALE GENOMIC DNA]</scope>
    <source>
        <strain evidence="2 3">JC162</strain>
    </source>
</reference>
<proteinExistence type="predicted"/>
<dbReference type="EMBL" id="JABBKX010000002">
    <property type="protein sequence ID" value="NMJ41244.1"/>
    <property type="molecule type" value="Genomic_DNA"/>
</dbReference>
<sequence>MIDHRRLALLCLAAAGAMAIATPPAQASRRDQTVWNQILGGSTPAAPPTAVTVGGGTQNGAFSNRVGQMGANRHNRAVSTPGDAQPQ</sequence>
<gene>
    <name evidence="2" type="ORF">GWK16_08335</name>
</gene>
<organism evidence="2 3">
    <name type="scientific">Neoroseomonas marina</name>
    <dbReference type="NCBI Taxonomy" id="1232220"/>
    <lineage>
        <taxon>Bacteria</taxon>
        <taxon>Pseudomonadati</taxon>
        <taxon>Pseudomonadota</taxon>
        <taxon>Alphaproteobacteria</taxon>
        <taxon>Acetobacterales</taxon>
        <taxon>Acetobacteraceae</taxon>
        <taxon>Neoroseomonas</taxon>
    </lineage>
</organism>
<feature type="signal peptide" evidence="1">
    <location>
        <begin position="1"/>
        <end position="27"/>
    </location>
</feature>
<evidence type="ECO:0000313" key="2">
    <source>
        <dbReference type="EMBL" id="NMJ41244.1"/>
    </source>
</evidence>
<dbReference type="AlphaFoldDB" id="A0A848E9V4"/>
<evidence type="ECO:0000313" key="3">
    <source>
        <dbReference type="Proteomes" id="UP000548582"/>
    </source>
</evidence>